<gene>
    <name evidence="1" type="ORF">GW570_11365</name>
</gene>
<proteinExistence type="predicted"/>
<protein>
    <submittedName>
        <fullName evidence="1">Uncharacterized protein</fullName>
    </submittedName>
</protein>
<name>A0A0M4H869_9MICO</name>
<organism evidence="1 2">
    <name type="scientific">Clavibacter capsici</name>
    <dbReference type="NCBI Taxonomy" id="1874630"/>
    <lineage>
        <taxon>Bacteria</taxon>
        <taxon>Bacillati</taxon>
        <taxon>Actinomycetota</taxon>
        <taxon>Actinomycetes</taxon>
        <taxon>Micrococcales</taxon>
        <taxon>Microbacteriaceae</taxon>
        <taxon>Clavibacter</taxon>
    </lineage>
</organism>
<dbReference type="AlphaFoldDB" id="A0A0M4H869"/>
<sequence length="353" mass="39670">MSTITDAVAGRMPPASLDEGGRWVAYHVFYGGSPDVLLTECLVPLAERLVSSGVVRDWFYINYWLEGSHVRLRLRVGAGTGDAEVDGLVLPEVEAYLARRPSMHPTVRLTDNGFYEQLFLGEFREEDRPQHFDETGAPLFRENNTIERRPYERETHRYGGPRGMLLSERHFVASTQLAARVLERGNQDVRGLLLGIATQLSFVTACALLRDRALVADFFVAYHRRWAAGYSDDTPYTTERGQHEHRATAATLRNRTIPLLGPIVDRDLAGMPELLRDWAEVNLATRDELDVLFAEGALEFDYQDGRRAPESPDAAAWSLCHSLIHMTNNRMMVSVSDEAFIAYQVARAMGADA</sequence>
<reference evidence="1 2" key="1">
    <citation type="journal article" date="2020" name="Mol. Plant Pathol.">
        <title>Plasmid composition and the chpG gene determine the virulence level of Clavibacter capsici natural isolates in pepper.</title>
        <authorList>
            <person name="Hwang I.S."/>
            <person name="Lee H.M."/>
            <person name="Oh E.J."/>
            <person name="Lee S."/>
            <person name="Heu S."/>
            <person name="Oh C.S."/>
        </authorList>
    </citation>
    <scope>NUCLEOTIDE SEQUENCE [LARGE SCALE GENOMIC DNA]</scope>
    <source>
        <strain evidence="1 2">1101</strain>
    </source>
</reference>
<dbReference type="RefSeq" id="WP_053775073.1">
    <property type="nucleotide sequence ID" value="NZ_CP012573.1"/>
</dbReference>
<evidence type="ECO:0000313" key="1">
    <source>
        <dbReference type="EMBL" id="QIS45641.1"/>
    </source>
</evidence>
<evidence type="ECO:0000313" key="2">
    <source>
        <dbReference type="Proteomes" id="UP000503164"/>
    </source>
</evidence>
<accession>A0A0M4H869</accession>
<dbReference type="KEGG" id="ccap:AES38_11375"/>
<dbReference type="InterPro" id="IPR023809">
    <property type="entry name" value="Thiopep_bacteriocin_synth_dom"/>
</dbReference>
<keyword evidence="2" id="KW-1185">Reference proteome</keyword>
<dbReference type="Pfam" id="PF14028">
    <property type="entry name" value="Lant_dehydr_C"/>
    <property type="match status" value="1"/>
</dbReference>
<dbReference type="EMBL" id="CP048049">
    <property type="protein sequence ID" value="QIS45641.1"/>
    <property type="molecule type" value="Genomic_DNA"/>
</dbReference>
<dbReference type="Proteomes" id="UP000503164">
    <property type="component" value="Chromosome"/>
</dbReference>